<keyword evidence="1" id="KW-0472">Membrane</keyword>
<evidence type="ECO:0000256" key="1">
    <source>
        <dbReference type="SAM" id="Phobius"/>
    </source>
</evidence>
<feature type="transmembrane region" description="Helical" evidence="1">
    <location>
        <begin position="70"/>
        <end position="90"/>
    </location>
</feature>
<dbReference type="EMBL" id="AL031024">
    <property type="protein sequence ID" value="CAA19833.1"/>
    <property type="molecule type" value="Genomic_DNA"/>
</dbReference>
<dbReference type="AlphaFoldDB" id="O76887"/>
<name>O76887_DROME</name>
<protein>
    <submittedName>
        <fullName evidence="2">EG:196F3.1 protein</fullName>
    </submittedName>
</protein>
<organism evidence="2">
    <name type="scientific">Drosophila melanogaster</name>
    <name type="common">Fruit fly</name>
    <dbReference type="NCBI Taxonomy" id="7227"/>
    <lineage>
        <taxon>Eukaryota</taxon>
        <taxon>Metazoa</taxon>
        <taxon>Ecdysozoa</taxon>
        <taxon>Arthropoda</taxon>
        <taxon>Hexapoda</taxon>
        <taxon>Insecta</taxon>
        <taxon>Pterygota</taxon>
        <taxon>Neoptera</taxon>
        <taxon>Endopterygota</taxon>
        <taxon>Diptera</taxon>
        <taxon>Brachycera</taxon>
        <taxon>Muscomorpha</taxon>
        <taxon>Ephydroidea</taxon>
        <taxon>Drosophilidae</taxon>
        <taxon>Drosophila</taxon>
        <taxon>Sophophora</taxon>
    </lineage>
</organism>
<reference evidence="2" key="2">
    <citation type="submission" date="1999-04" db="EMBL/GenBank/DDBJ databases">
        <authorList>
            <person name="Benos P."/>
        </authorList>
    </citation>
    <scope>NUCLEOTIDE SEQUENCE</scope>
</reference>
<reference evidence="2" key="1">
    <citation type="submission" date="1998-07" db="EMBL/GenBank/DDBJ databases">
        <title>Sequencing the distal X chromosome of Drosophila melanogaster.</title>
        <authorList>
            <person name="Mottier"/>
            <person name="Cadieu"/>
            <person name="Dreano"/>
            <person name="Lelaure"/>
            <person name="Galibert F."/>
        </authorList>
    </citation>
    <scope>NUCLEOTIDE SEQUENCE</scope>
</reference>
<keyword evidence="1" id="KW-0812">Transmembrane</keyword>
<proteinExistence type="predicted"/>
<evidence type="ECO:0000313" key="2">
    <source>
        <dbReference type="EMBL" id="CAA19833.1"/>
    </source>
</evidence>
<keyword evidence="1" id="KW-1133">Transmembrane helix</keyword>
<sequence>MLRRYSRFPKFVCGAIRPMLSCSLLAAAPLLRLPPPLVSRRPWQDLVSRINRVKTVRRSSEMGPLGGVRIRFRLLVVLLCWQLAVFKVAIGVCFRIVVGMGVGVGVGPSVPRFSLTRLGIMARGLLDPEVRWDPVLSAPVVSSASGRDASVWDVLLFGLWMDSVFLNRLGPLSGRFSLCSLPQAVDGLVLTAAHC</sequence>
<accession>O76887</accession>
<gene>
    <name evidence="2" type="primary">EG:196F3.1</name>
</gene>